<protein>
    <submittedName>
        <fullName evidence="3">Phage shock protein PspA</fullName>
    </submittedName>
</protein>
<reference evidence="3 4" key="1">
    <citation type="submission" date="2024-03" db="EMBL/GenBank/DDBJ databases">
        <authorList>
            <person name="Jo J.-H."/>
        </authorList>
    </citation>
    <scope>NUCLEOTIDE SEQUENCE [LARGE SCALE GENOMIC DNA]</scope>
    <source>
        <strain evidence="3 4">PS1R-30</strain>
    </source>
</reference>
<evidence type="ECO:0000313" key="3">
    <source>
        <dbReference type="EMBL" id="MEJ5978789.1"/>
    </source>
</evidence>
<organism evidence="3 4">
    <name type="scientific">Novosphingobium anseongense</name>
    <dbReference type="NCBI Taxonomy" id="3133436"/>
    <lineage>
        <taxon>Bacteria</taxon>
        <taxon>Pseudomonadati</taxon>
        <taxon>Pseudomonadota</taxon>
        <taxon>Alphaproteobacteria</taxon>
        <taxon>Sphingomonadales</taxon>
        <taxon>Sphingomonadaceae</taxon>
        <taxon>Novosphingobium</taxon>
    </lineage>
</organism>
<accession>A0ABU8S0L2</accession>
<dbReference type="PANTHER" id="PTHR31088">
    <property type="entry name" value="MEMBRANE-ASSOCIATED PROTEIN VIPP1, CHLOROPLASTIC"/>
    <property type="match status" value="1"/>
</dbReference>
<proteinExistence type="inferred from homology"/>
<evidence type="ECO:0000256" key="2">
    <source>
        <dbReference type="SAM" id="Coils"/>
    </source>
</evidence>
<keyword evidence="4" id="KW-1185">Reference proteome</keyword>
<feature type="coiled-coil region" evidence="2">
    <location>
        <begin position="87"/>
        <end position="181"/>
    </location>
</feature>
<comment type="similarity">
    <text evidence="1">Belongs to the PspA/Vipp/IM30 family.</text>
</comment>
<comment type="caution">
    <text evidence="3">The sequence shown here is derived from an EMBL/GenBank/DDBJ whole genome shotgun (WGS) entry which is preliminary data.</text>
</comment>
<dbReference type="InterPro" id="IPR014319">
    <property type="entry name" value="Phageshock_PspA"/>
</dbReference>
<dbReference type="EMBL" id="JBBHJZ010000004">
    <property type="protein sequence ID" value="MEJ5978789.1"/>
    <property type="molecule type" value="Genomic_DNA"/>
</dbReference>
<dbReference type="NCBIfam" id="TIGR02977">
    <property type="entry name" value="phageshock_pspA"/>
    <property type="match status" value="1"/>
</dbReference>
<evidence type="ECO:0000313" key="4">
    <source>
        <dbReference type="Proteomes" id="UP001361239"/>
    </source>
</evidence>
<gene>
    <name evidence="3" type="primary">pspA</name>
    <name evidence="3" type="ORF">WG901_19200</name>
</gene>
<keyword evidence="2" id="KW-0175">Coiled coil</keyword>
<dbReference type="PANTHER" id="PTHR31088:SF6">
    <property type="entry name" value="PHAGE SHOCK PROTEIN A"/>
    <property type="match status" value="1"/>
</dbReference>
<dbReference type="Proteomes" id="UP001361239">
    <property type="component" value="Unassembled WGS sequence"/>
</dbReference>
<name>A0ABU8S0L2_9SPHN</name>
<evidence type="ECO:0000256" key="1">
    <source>
        <dbReference type="ARBA" id="ARBA00043985"/>
    </source>
</evidence>
<dbReference type="InterPro" id="IPR007157">
    <property type="entry name" value="PspA_VIPP1"/>
</dbReference>
<sequence>MGIFSRTRDIIAANITDMLDKAEDPAKMIRLIILEMEETLVEVRSSAARSLAEQKEMRRHIAKLEHFQADWTEKAQLALSKDREDLARAALIERQKAADLVAQLQREIATLEESVRAYEDDIDKLQNRLREARQRQRSIMVRLESAEHRVRMRTLMSSERVDAAMARFDQLERRVDYAEGRADSLDLGGQRGNGAQPSLADEIAALESNDKVDRELEALKRKLGDRDPSN</sequence>
<dbReference type="Pfam" id="PF04012">
    <property type="entry name" value="PspA_IM30"/>
    <property type="match status" value="1"/>
</dbReference>